<dbReference type="InterPro" id="IPR005064">
    <property type="entry name" value="BUG"/>
</dbReference>
<feature type="signal peptide" evidence="2">
    <location>
        <begin position="1"/>
        <end position="22"/>
    </location>
</feature>
<evidence type="ECO:0000313" key="3">
    <source>
        <dbReference type="EMBL" id="ANN75888.1"/>
    </source>
</evidence>
<dbReference type="PANTHER" id="PTHR42928">
    <property type="entry name" value="TRICARBOXYLATE-BINDING PROTEIN"/>
    <property type="match status" value="1"/>
</dbReference>
<name>A0A193G896_9BORD</name>
<dbReference type="AlphaFoldDB" id="A0A193G896"/>
<dbReference type="PIRSF" id="PIRSF017082">
    <property type="entry name" value="YflP"/>
    <property type="match status" value="1"/>
</dbReference>
<dbReference type="EMBL" id="CP016172">
    <property type="protein sequence ID" value="ANN75888.1"/>
    <property type="molecule type" value="Genomic_DNA"/>
</dbReference>
<sequence length="332" mass="35144">MDFGKRELAAAMLLGSAVPLAAASAGAEPTYPQRPITLVVGYPVGGATDTLARLLGQHMAEVFGQRVIIENRAGAASNIAAQSVARTPPDGYTLFLSSRPNTLHKTLYAGLDYDFAKDLVPVALVATMPTVIITGPDSSISSVSDLISMAKNYPGTLTCASSGFGTTGHLLCELFQEETGVSLEHIPYKGSAPALNDLMAGRVDVQFDALPATIGQIRAGSVRLISAISRRRLAIAKDVPTARESGLTSVDIEDWAGIMVPTGTPPNVIARLNACLNAALMRPELQNAFIDRGYVAPVAPNTPETFRTLIGQENARWAPLLQRRTLKPVSQP</sequence>
<evidence type="ECO:0000313" key="4">
    <source>
        <dbReference type="Proteomes" id="UP000091926"/>
    </source>
</evidence>
<comment type="similarity">
    <text evidence="1">Belongs to the UPF0065 (bug) family.</text>
</comment>
<dbReference type="KEGG" id="bfz:BAU07_00995"/>
<keyword evidence="4" id="KW-1185">Reference proteome</keyword>
<evidence type="ECO:0000256" key="1">
    <source>
        <dbReference type="ARBA" id="ARBA00006987"/>
    </source>
</evidence>
<reference evidence="3 4" key="1">
    <citation type="submission" date="2016-06" db="EMBL/GenBank/DDBJ databases">
        <title>Complete genome sequences of Bordetella bronchialis and Bordetella flabilis.</title>
        <authorList>
            <person name="LiPuma J.J."/>
            <person name="Spilker T."/>
        </authorList>
    </citation>
    <scope>NUCLEOTIDE SEQUENCE [LARGE SCALE GENOMIC DNA]</scope>
    <source>
        <strain evidence="3 4">AU10664</strain>
    </source>
</reference>
<gene>
    <name evidence="3" type="ORF">BAU07_00995</name>
</gene>
<dbReference type="InterPro" id="IPR042100">
    <property type="entry name" value="Bug_dom1"/>
</dbReference>
<dbReference type="Pfam" id="PF03401">
    <property type="entry name" value="TctC"/>
    <property type="match status" value="1"/>
</dbReference>
<dbReference type="Gene3D" id="3.40.190.150">
    <property type="entry name" value="Bordetella uptake gene, domain 1"/>
    <property type="match status" value="1"/>
</dbReference>
<dbReference type="RefSeq" id="WP_066652810.1">
    <property type="nucleotide sequence ID" value="NZ_CBCSCL010000002.1"/>
</dbReference>
<dbReference type="CDD" id="cd07012">
    <property type="entry name" value="PBP2_Bug_TTT"/>
    <property type="match status" value="1"/>
</dbReference>
<protein>
    <recommendedName>
        <fullName evidence="5">MFS transporter</fullName>
    </recommendedName>
</protein>
<feature type="chain" id="PRO_5008258637" description="MFS transporter" evidence="2">
    <location>
        <begin position="23"/>
        <end position="332"/>
    </location>
</feature>
<dbReference type="PANTHER" id="PTHR42928:SF5">
    <property type="entry name" value="BLR1237 PROTEIN"/>
    <property type="match status" value="1"/>
</dbReference>
<keyword evidence="2" id="KW-0732">Signal</keyword>
<dbReference type="Proteomes" id="UP000091926">
    <property type="component" value="Chromosome"/>
</dbReference>
<proteinExistence type="inferred from homology"/>
<organism evidence="3 4">
    <name type="scientific">Bordetella flabilis</name>
    <dbReference type="NCBI Taxonomy" id="463014"/>
    <lineage>
        <taxon>Bacteria</taxon>
        <taxon>Pseudomonadati</taxon>
        <taxon>Pseudomonadota</taxon>
        <taxon>Betaproteobacteria</taxon>
        <taxon>Burkholderiales</taxon>
        <taxon>Alcaligenaceae</taxon>
        <taxon>Bordetella</taxon>
    </lineage>
</organism>
<accession>A0A193G896</accession>
<dbReference type="STRING" id="463014.BAU07_00995"/>
<dbReference type="Gene3D" id="3.40.190.10">
    <property type="entry name" value="Periplasmic binding protein-like II"/>
    <property type="match status" value="1"/>
</dbReference>
<evidence type="ECO:0000256" key="2">
    <source>
        <dbReference type="SAM" id="SignalP"/>
    </source>
</evidence>
<evidence type="ECO:0008006" key="5">
    <source>
        <dbReference type="Google" id="ProtNLM"/>
    </source>
</evidence>
<dbReference type="SUPFAM" id="SSF53850">
    <property type="entry name" value="Periplasmic binding protein-like II"/>
    <property type="match status" value="1"/>
</dbReference>